<name>D1B909_THEAS</name>
<evidence type="ECO:0000256" key="6">
    <source>
        <dbReference type="ARBA" id="ARBA00022989"/>
    </source>
</evidence>
<keyword evidence="6 8" id="KW-1133">Transmembrane helix</keyword>
<keyword evidence="4" id="KW-1003">Cell membrane</keyword>
<dbReference type="eggNOG" id="COG0609">
    <property type="taxonomic scope" value="Bacteria"/>
</dbReference>
<evidence type="ECO:0000313" key="10">
    <source>
        <dbReference type="Proteomes" id="UP000002030"/>
    </source>
</evidence>
<feature type="transmembrane region" description="Helical" evidence="8">
    <location>
        <begin position="227"/>
        <end position="256"/>
    </location>
</feature>
<dbReference type="InterPro" id="IPR037294">
    <property type="entry name" value="ABC_BtuC-like"/>
</dbReference>
<dbReference type="PANTHER" id="PTHR30472">
    <property type="entry name" value="FERRIC ENTEROBACTIN TRANSPORT SYSTEM PERMEASE PROTEIN"/>
    <property type="match status" value="1"/>
</dbReference>
<keyword evidence="5 8" id="KW-0812">Transmembrane</keyword>
<dbReference type="AlphaFoldDB" id="D1B909"/>
<dbReference type="GO" id="GO:0022857">
    <property type="term" value="F:transmembrane transporter activity"/>
    <property type="evidence" value="ECO:0007669"/>
    <property type="project" value="InterPro"/>
</dbReference>
<evidence type="ECO:0000256" key="3">
    <source>
        <dbReference type="ARBA" id="ARBA00022448"/>
    </source>
</evidence>
<protein>
    <submittedName>
        <fullName evidence="9">Transport system permease protein</fullName>
    </submittedName>
</protein>
<comment type="subcellular location">
    <subcellularLocation>
        <location evidence="1">Cell membrane</location>
        <topology evidence="1">Multi-pass membrane protein</topology>
    </subcellularLocation>
</comment>
<evidence type="ECO:0000256" key="1">
    <source>
        <dbReference type="ARBA" id="ARBA00004651"/>
    </source>
</evidence>
<keyword evidence="10" id="KW-1185">Reference proteome</keyword>
<dbReference type="SUPFAM" id="SSF81345">
    <property type="entry name" value="ABC transporter involved in vitamin B12 uptake, BtuC"/>
    <property type="match status" value="1"/>
</dbReference>
<dbReference type="InterPro" id="IPR000522">
    <property type="entry name" value="ABC_transptr_permease_BtuC"/>
</dbReference>
<feature type="transmembrane region" description="Helical" evidence="8">
    <location>
        <begin position="293"/>
        <end position="316"/>
    </location>
</feature>
<feature type="transmembrane region" description="Helical" evidence="8">
    <location>
        <begin position="144"/>
        <end position="165"/>
    </location>
</feature>
<keyword evidence="7 8" id="KW-0472">Membrane</keyword>
<feature type="transmembrane region" description="Helical" evidence="8">
    <location>
        <begin position="62"/>
        <end position="82"/>
    </location>
</feature>
<comment type="similarity">
    <text evidence="2">Belongs to the binding-protein-dependent transport system permease family. FecCD subfamily.</text>
</comment>
<feature type="transmembrane region" description="Helical" evidence="8">
    <location>
        <begin position="268"/>
        <end position="286"/>
    </location>
</feature>
<keyword evidence="3" id="KW-0813">Transport</keyword>
<feature type="transmembrane region" description="Helical" evidence="8">
    <location>
        <begin position="185"/>
        <end position="206"/>
    </location>
</feature>
<feature type="transmembrane region" description="Helical" evidence="8">
    <location>
        <begin position="94"/>
        <end position="114"/>
    </location>
</feature>
<dbReference type="Gene3D" id="1.10.3470.10">
    <property type="entry name" value="ABC transporter involved in vitamin B12 uptake, BtuC"/>
    <property type="match status" value="1"/>
</dbReference>
<dbReference type="RefSeq" id="WP_012869278.1">
    <property type="nucleotide sequence ID" value="NC_013522.1"/>
</dbReference>
<evidence type="ECO:0000256" key="4">
    <source>
        <dbReference type="ARBA" id="ARBA00022475"/>
    </source>
</evidence>
<evidence type="ECO:0000256" key="7">
    <source>
        <dbReference type="ARBA" id="ARBA00023136"/>
    </source>
</evidence>
<dbReference type="Proteomes" id="UP000002030">
    <property type="component" value="Chromosome"/>
</dbReference>
<accession>D1B909</accession>
<dbReference type="EMBL" id="CP001818">
    <property type="protein sequence ID" value="ACZ18762.1"/>
    <property type="molecule type" value="Genomic_DNA"/>
</dbReference>
<sequence length="324" mass="32332">MNPVRMRCLVLSLCLVVLALLGLLAGAAVGDWSMSWGELADAILSGPSSELGGSYVVWNLRLPRTLCAFLAGASLSCAGVLFQGVLRNQLAEPYTLGVASGGAFGAAMSIALGLGASGGAMVGAVGSLGLVMLLGRGGSASEMIMAGVVVSSLLSSGLALIKALVGEKVSAIVIWLMGSFSGAGWSSTAICLLGASASLAAVLLLSKELDIFASGADPTSLGVNERAVRTVALSAASICAALVVGQFGIIGFLGLVSPHGARLILGPANLPVGIVSFLGGGVLLMWSDLICRLLGELPVGVLTSLMGGPVFILLVWRGSRAAGP</sequence>
<reference evidence="9 10" key="1">
    <citation type="journal article" date="2009" name="Stand. Genomic Sci.">
        <title>Complete genome sequence of Thermanaerovibrio acidaminovorans type strain (Su883).</title>
        <authorList>
            <person name="Chovatia M."/>
            <person name="Sikorski J."/>
            <person name="Schroder M."/>
            <person name="Lapidus A."/>
            <person name="Nolan M."/>
            <person name="Tice H."/>
            <person name="Glavina Del Rio T."/>
            <person name="Copeland A."/>
            <person name="Cheng J.F."/>
            <person name="Lucas S."/>
            <person name="Chen F."/>
            <person name="Bruce D."/>
            <person name="Goodwin L."/>
            <person name="Pitluck S."/>
            <person name="Ivanova N."/>
            <person name="Mavromatis K."/>
            <person name="Ovchinnikova G."/>
            <person name="Pati A."/>
            <person name="Chen A."/>
            <person name="Palaniappan K."/>
            <person name="Land M."/>
            <person name="Hauser L."/>
            <person name="Chang Y.J."/>
            <person name="Jeffries C.D."/>
            <person name="Chain P."/>
            <person name="Saunders E."/>
            <person name="Detter J.C."/>
            <person name="Brettin T."/>
            <person name="Rohde M."/>
            <person name="Goker M."/>
            <person name="Spring S."/>
            <person name="Bristow J."/>
            <person name="Markowitz V."/>
            <person name="Hugenholtz P."/>
            <person name="Kyrpides N.C."/>
            <person name="Klenk H.P."/>
            <person name="Eisen J.A."/>
        </authorList>
    </citation>
    <scope>NUCLEOTIDE SEQUENCE [LARGE SCALE GENOMIC DNA]</scope>
    <source>
        <strain evidence="10">ATCC 49978 / DSM 6589 / Su883</strain>
    </source>
</reference>
<evidence type="ECO:0000256" key="2">
    <source>
        <dbReference type="ARBA" id="ARBA00007935"/>
    </source>
</evidence>
<evidence type="ECO:0000256" key="5">
    <source>
        <dbReference type="ARBA" id="ARBA00022692"/>
    </source>
</evidence>
<dbReference type="EnsemblBacteria" id="ACZ18762">
    <property type="protein sequence ID" value="ACZ18762"/>
    <property type="gene ID" value="Taci_0526"/>
</dbReference>
<dbReference type="PATRIC" id="fig|525903.6.peg.532"/>
<dbReference type="OrthoDB" id="9811721at2"/>
<dbReference type="HOGENOM" id="CLU_013016_0_3_0"/>
<evidence type="ECO:0000256" key="8">
    <source>
        <dbReference type="SAM" id="Phobius"/>
    </source>
</evidence>
<dbReference type="KEGG" id="tai:Taci_0526"/>
<dbReference type="STRING" id="525903.Taci_0526"/>
<dbReference type="Pfam" id="PF01032">
    <property type="entry name" value="FecCD"/>
    <property type="match status" value="1"/>
</dbReference>
<gene>
    <name evidence="9" type="ordered locus">Taci_0526</name>
</gene>
<organism evidence="9 10">
    <name type="scientific">Thermanaerovibrio acidaminovorans (strain ATCC 49978 / DSM 6589 / Su883)</name>
    <name type="common">Selenomonas acidaminovorans</name>
    <dbReference type="NCBI Taxonomy" id="525903"/>
    <lineage>
        <taxon>Bacteria</taxon>
        <taxon>Thermotogati</taxon>
        <taxon>Synergistota</taxon>
        <taxon>Synergistia</taxon>
        <taxon>Synergistales</taxon>
        <taxon>Synergistaceae</taxon>
        <taxon>Thermanaerovibrio</taxon>
    </lineage>
</organism>
<dbReference type="CDD" id="cd06550">
    <property type="entry name" value="TM_ABC_iron-siderophores_like"/>
    <property type="match status" value="1"/>
</dbReference>
<proteinExistence type="inferred from homology"/>
<dbReference type="PANTHER" id="PTHR30472:SF25">
    <property type="entry name" value="ABC TRANSPORTER PERMEASE PROTEIN MJ0876-RELATED"/>
    <property type="match status" value="1"/>
</dbReference>
<dbReference type="GO" id="GO:0005886">
    <property type="term" value="C:plasma membrane"/>
    <property type="evidence" value="ECO:0007669"/>
    <property type="project" value="UniProtKB-SubCell"/>
</dbReference>
<evidence type="ECO:0000313" key="9">
    <source>
        <dbReference type="EMBL" id="ACZ18762.1"/>
    </source>
</evidence>
<feature type="transmembrane region" description="Helical" evidence="8">
    <location>
        <begin position="120"/>
        <end position="137"/>
    </location>
</feature>